<evidence type="ECO:0000256" key="1">
    <source>
        <dbReference type="ARBA" id="ARBA00022723"/>
    </source>
</evidence>
<dbReference type="PROSITE" id="PS50089">
    <property type="entry name" value="ZF_RING_2"/>
    <property type="match status" value="1"/>
</dbReference>
<keyword evidence="2 5" id="KW-0863">Zinc-finger</keyword>
<dbReference type="SUPFAM" id="SSF52540">
    <property type="entry name" value="P-loop containing nucleoside triphosphate hydrolases"/>
    <property type="match status" value="1"/>
</dbReference>
<dbReference type="GO" id="GO:0000209">
    <property type="term" value="P:protein polyubiquitination"/>
    <property type="evidence" value="ECO:0007669"/>
    <property type="project" value="TreeGrafter"/>
</dbReference>
<evidence type="ECO:0000256" key="3">
    <source>
        <dbReference type="ARBA" id="ARBA00022801"/>
    </source>
</evidence>
<dbReference type="GO" id="GO:0016787">
    <property type="term" value="F:hydrolase activity"/>
    <property type="evidence" value="ECO:0007669"/>
    <property type="project" value="UniProtKB-KW"/>
</dbReference>
<dbReference type="FunCoup" id="A0A7C8IZ32">
    <property type="interactions" value="213"/>
</dbReference>
<dbReference type="Proteomes" id="UP000481858">
    <property type="component" value="Unassembled WGS sequence"/>
</dbReference>
<proteinExistence type="predicted"/>
<feature type="compositionally biased region" description="Acidic residues" evidence="6">
    <location>
        <begin position="219"/>
        <end position="248"/>
    </location>
</feature>
<dbReference type="GO" id="GO:0061630">
    <property type="term" value="F:ubiquitin protein ligase activity"/>
    <property type="evidence" value="ECO:0007669"/>
    <property type="project" value="TreeGrafter"/>
</dbReference>
<dbReference type="GO" id="GO:0008270">
    <property type="term" value="F:zinc ion binding"/>
    <property type="evidence" value="ECO:0007669"/>
    <property type="project" value="UniProtKB-KW"/>
</dbReference>
<comment type="caution">
    <text evidence="9">The sequence shown here is derived from an EMBL/GenBank/DDBJ whole genome shotgun (WGS) entry which is preliminary data.</text>
</comment>
<dbReference type="EMBL" id="WUBL01000005">
    <property type="protein sequence ID" value="KAF2972685.1"/>
    <property type="molecule type" value="Genomic_DNA"/>
</dbReference>
<dbReference type="PANTHER" id="PTHR45865">
    <property type="entry name" value="E3 UBIQUITIN-PROTEIN LIGASE SHPRH FAMILY MEMBER"/>
    <property type="match status" value="1"/>
</dbReference>
<dbReference type="PROSITE" id="PS00518">
    <property type="entry name" value="ZF_RING_1"/>
    <property type="match status" value="1"/>
</dbReference>
<dbReference type="Pfam" id="PF26021">
    <property type="entry name" value="Ferritin_C144_05"/>
    <property type="match status" value="1"/>
</dbReference>
<name>A0A7C8IZ32_9PEZI</name>
<gene>
    <name evidence="9" type="ORF">GQX73_g993</name>
</gene>
<dbReference type="InterPro" id="IPR027417">
    <property type="entry name" value="P-loop_NTPase"/>
</dbReference>
<evidence type="ECO:0000313" key="10">
    <source>
        <dbReference type="Proteomes" id="UP000481858"/>
    </source>
</evidence>
<dbReference type="PANTHER" id="PTHR45865:SF1">
    <property type="entry name" value="E3 UBIQUITIN-PROTEIN LIGASE SHPRH"/>
    <property type="match status" value="1"/>
</dbReference>
<dbReference type="SUPFAM" id="SSF57850">
    <property type="entry name" value="RING/U-box"/>
    <property type="match status" value="1"/>
</dbReference>
<feature type="region of interest" description="Disordered" evidence="6">
    <location>
        <begin position="217"/>
        <end position="248"/>
    </location>
</feature>
<keyword evidence="4" id="KW-0862">Zinc</keyword>
<dbReference type="InterPro" id="IPR013083">
    <property type="entry name" value="Znf_RING/FYVE/PHD"/>
</dbReference>
<keyword evidence="3" id="KW-0378">Hydrolase</keyword>
<dbReference type="Gene3D" id="3.40.50.300">
    <property type="entry name" value="P-loop containing nucleotide triphosphate hydrolases"/>
    <property type="match status" value="1"/>
</dbReference>
<dbReference type="PROSITE" id="PS51194">
    <property type="entry name" value="HELICASE_CTER"/>
    <property type="match status" value="1"/>
</dbReference>
<evidence type="ECO:0008006" key="11">
    <source>
        <dbReference type="Google" id="ProtNLM"/>
    </source>
</evidence>
<feature type="domain" description="Helicase C-terminal" evidence="8">
    <location>
        <begin position="700"/>
        <end position="860"/>
    </location>
</feature>
<dbReference type="AlphaFoldDB" id="A0A7C8IZ32"/>
<dbReference type="GO" id="GO:0006974">
    <property type="term" value="P:DNA damage response"/>
    <property type="evidence" value="ECO:0007669"/>
    <property type="project" value="TreeGrafter"/>
</dbReference>
<protein>
    <recommendedName>
        <fullName evidence="11">RING-type domain-containing protein</fullName>
    </recommendedName>
</protein>
<dbReference type="Pfam" id="PF00271">
    <property type="entry name" value="Helicase_C"/>
    <property type="match status" value="1"/>
</dbReference>
<dbReference type="InterPro" id="IPR049730">
    <property type="entry name" value="SNF2/RAD54-like_C"/>
</dbReference>
<evidence type="ECO:0000256" key="5">
    <source>
        <dbReference type="PROSITE-ProRule" id="PRU00175"/>
    </source>
</evidence>
<dbReference type="InterPro" id="IPR001650">
    <property type="entry name" value="Helicase_C-like"/>
</dbReference>
<organism evidence="9 10">
    <name type="scientific">Xylaria multiplex</name>
    <dbReference type="NCBI Taxonomy" id="323545"/>
    <lineage>
        <taxon>Eukaryota</taxon>
        <taxon>Fungi</taxon>
        <taxon>Dikarya</taxon>
        <taxon>Ascomycota</taxon>
        <taxon>Pezizomycotina</taxon>
        <taxon>Sordariomycetes</taxon>
        <taxon>Xylariomycetidae</taxon>
        <taxon>Xylariales</taxon>
        <taxon>Xylariaceae</taxon>
        <taxon>Xylaria</taxon>
    </lineage>
</organism>
<dbReference type="Pfam" id="PF13923">
    <property type="entry name" value="zf-C3HC4_2"/>
    <property type="match status" value="1"/>
</dbReference>
<keyword evidence="1" id="KW-0479">Metal-binding</keyword>
<dbReference type="InterPro" id="IPR001841">
    <property type="entry name" value="Znf_RING"/>
</dbReference>
<evidence type="ECO:0000256" key="6">
    <source>
        <dbReference type="SAM" id="MobiDB-lite"/>
    </source>
</evidence>
<dbReference type="SMART" id="SM00184">
    <property type="entry name" value="RING"/>
    <property type="match status" value="1"/>
</dbReference>
<dbReference type="GO" id="GO:0005634">
    <property type="term" value="C:nucleus"/>
    <property type="evidence" value="ECO:0007669"/>
    <property type="project" value="TreeGrafter"/>
</dbReference>
<evidence type="ECO:0000259" key="7">
    <source>
        <dbReference type="PROSITE" id="PS50089"/>
    </source>
</evidence>
<dbReference type="InterPro" id="IPR059033">
    <property type="entry name" value="C144_05_dom"/>
</dbReference>
<evidence type="ECO:0000259" key="8">
    <source>
        <dbReference type="PROSITE" id="PS51194"/>
    </source>
</evidence>
<sequence>MILKIFGACYCFFVTSRLLLTNLIALRHNKQAVRDQLNLPSQKRYVMTLPFTAIEEHHYQSQFRKLVEKVGLNEKGIPTSERWDPEDARVIDCLKKALATLRKITLHPELGSVAAKVKAYKTLAEHLESMIEQSEAFIKSHQRGYLLAKLSKGKLLENTPRVKEALGICEEIREELEPIVLEAREELQKALDIARQEQSNGKSSLRDESPDVVMLDAAESSESDDESTETGELSDEPDEPDESDDETFETLRVGECRRRLRLFLDVQHRVMFLIASAFFQIKSDETFTQPSSDEFRHLEQRETEGYELAQIIRREILQEPRAKASKLIKRLQERVNDQSLVKISEIITSDLNSLENGQIATPLRPLTESLNKQADVINKWRDQIIQLLLKPLVDAENEEDKTGEEYEDSTMVQDHLMVYTLALRAVISDRQEGLTGFSNERARREAASAKVMANRGEGHAPEKLLELLEVRHEVKPPDLNLRGVISTTRELSTDLRHDASMGNNRAKAVLQVITTQLKALQAIVTEQNKTTTRLEKELDFFVSIMNARVGFYRQLQSISDNVAPLAPEIIEDEGSWEAYTSQETSTRQKADQWRSVRRRLLHMKEDSNDPCPICSEDDFVYAALTTCGHTFCKDCIVTWLNAKPRCPICKQYQHTTMLSSGLRGQSKGQWGIYSNIPEDQKHAIQKVKLNGPSYSSKVDTLIKHLVWLRGEDPGAKSIIFTQFRGFLGILRQALAEHGIHFASFTHVGNGSAEIQRFRDDSSVECLLMDAKAHSSGLNLVNASHVFLCEPLLHTGLEVQAIARVDRIGQERETTVWLYLVEGTVEENIHAISEQRRAAHMEEGMGKGKLTEMAAMMEAANSIEPARSDPTRLIMKDGEGEVVEKGDLYSCLFGDEN</sequence>
<evidence type="ECO:0000256" key="4">
    <source>
        <dbReference type="ARBA" id="ARBA00022833"/>
    </source>
</evidence>
<evidence type="ECO:0000313" key="9">
    <source>
        <dbReference type="EMBL" id="KAF2972685.1"/>
    </source>
</evidence>
<dbReference type="InterPro" id="IPR017907">
    <property type="entry name" value="Znf_RING_CS"/>
</dbReference>
<dbReference type="InParanoid" id="A0A7C8IZ32"/>
<dbReference type="CDD" id="cd18793">
    <property type="entry name" value="SF2_C_SNF"/>
    <property type="match status" value="1"/>
</dbReference>
<dbReference type="OrthoDB" id="5330228at2759"/>
<reference evidence="9 10" key="1">
    <citation type="submission" date="2019-12" db="EMBL/GenBank/DDBJ databases">
        <title>Draft genome sequence of the ascomycete Xylaria multiplex DSM 110363.</title>
        <authorList>
            <person name="Buettner E."/>
            <person name="Kellner H."/>
        </authorList>
    </citation>
    <scope>NUCLEOTIDE SEQUENCE [LARGE SCALE GENOMIC DNA]</scope>
    <source>
        <strain evidence="9 10">DSM 110363</strain>
    </source>
</reference>
<keyword evidence="10" id="KW-1185">Reference proteome</keyword>
<accession>A0A7C8IZ32</accession>
<evidence type="ECO:0000256" key="2">
    <source>
        <dbReference type="ARBA" id="ARBA00022771"/>
    </source>
</evidence>
<feature type="domain" description="RING-type" evidence="7">
    <location>
        <begin position="611"/>
        <end position="650"/>
    </location>
</feature>
<dbReference type="InterPro" id="IPR052583">
    <property type="entry name" value="ATP-helicase/E3_Ub-Ligase"/>
</dbReference>
<dbReference type="Gene3D" id="3.30.40.10">
    <property type="entry name" value="Zinc/RING finger domain, C3HC4 (zinc finger)"/>
    <property type="match status" value="1"/>
</dbReference>